<dbReference type="GO" id="GO:0016301">
    <property type="term" value="F:kinase activity"/>
    <property type="evidence" value="ECO:0007669"/>
    <property type="project" value="UniProtKB-KW"/>
</dbReference>
<keyword evidence="2" id="KW-0418">Kinase</keyword>
<proteinExistence type="predicted"/>
<keyword evidence="2" id="KW-0808">Transferase</keyword>
<evidence type="ECO:0000259" key="1">
    <source>
        <dbReference type="Pfam" id="PF01636"/>
    </source>
</evidence>
<dbReference type="SUPFAM" id="SSF56112">
    <property type="entry name" value="Protein kinase-like (PK-like)"/>
    <property type="match status" value="1"/>
</dbReference>
<reference evidence="2 3" key="1">
    <citation type="submission" date="2020-08" db="EMBL/GenBank/DDBJ databases">
        <title>Genomic Encyclopedia of Type Strains, Phase III (KMG-III): the genomes of soil and plant-associated and newly described type strains.</title>
        <authorList>
            <person name="Whitman W."/>
        </authorList>
    </citation>
    <scope>NUCLEOTIDE SEQUENCE [LARGE SCALE GENOMIC DNA]</scope>
    <source>
        <strain evidence="2 3">CECT 3302</strain>
    </source>
</reference>
<dbReference type="EMBL" id="JACHXG010000001">
    <property type="protein sequence ID" value="MBB3087190.1"/>
    <property type="molecule type" value="Genomic_DNA"/>
</dbReference>
<dbReference type="InterPro" id="IPR011009">
    <property type="entry name" value="Kinase-like_dom_sf"/>
</dbReference>
<name>A0A7W5F6J2_9ACTN</name>
<dbReference type="InterPro" id="IPR051678">
    <property type="entry name" value="AGP_Transferase"/>
</dbReference>
<feature type="domain" description="Aminoglycoside phosphotransferase" evidence="1">
    <location>
        <begin position="73"/>
        <end position="323"/>
    </location>
</feature>
<dbReference type="RefSeq" id="WP_183541216.1">
    <property type="nucleotide sequence ID" value="NZ_BMQT01000001.1"/>
</dbReference>
<dbReference type="InterPro" id="IPR002575">
    <property type="entry name" value="Aminoglycoside_PTrfase"/>
</dbReference>
<dbReference type="Gene3D" id="3.90.1200.10">
    <property type="match status" value="1"/>
</dbReference>
<dbReference type="InterPro" id="IPR041726">
    <property type="entry name" value="ACAD10_11_N"/>
</dbReference>
<dbReference type="PANTHER" id="PTHR21310:SF40">
    <property type="entry name" value="AMINOGLYCOSIDE PHOSPHOTRANSFERASE DOMAIN-CONTAINING PROTEIN-RELATED"/>
    <property type="match status" value="1"/>
</dbReference>
<sequence length="382" mass="41416">MTQAPPPPEMTFQRSGRDPAAIGAKLEQWLVTALPPGADPSVSLLGGIDANGLSSETVLLDVTSTHAGVRDTKAYVLRVTPRPEDIPVFASYDLQAQYDAMRLAGSLSDVPVPEVGLAEMSGSVLGTPFFLMERVDGVVPPDVMPYNFGDSWLFGASPAERAALQARSVEVLAGLHSIPDAASRFDFLDPAAAGHAGETLVARNLAKTRDWYAFASTAEEWGGRSPLVERGLAWLEANLPADVGEPVLCWGDARIGNIIYRDFAPVAVLDWEMVSLGPREMDVTWMIFAHRIFEDLASMLELPGMPDFLTADEVREAYAAAAGVELGDLTWHEVHAAVMWGVIYLRIAARQIHFGEIEAPEDPESVLYHRAMFEAMLDEVGA</sequence>
<dbReference type="PANTHER" id="PTHR21310">
    <property type="entry name" value="AMINOGLYCOSIDE PHOSPHOTRANSFERASE-RELATED-RELATED"/>
    <property type="match status" value="1"/>
</dbReference>
<protein>
    <submittedName>
        <fullName evidence="2">Aminoglycoside phosphotransferase (APT) family kinase protein</fullName>
    </submittedName>
</protein>
<evidence type="ECO:0000313" key="2">
    <source>
        <dbReference type="EMBL" id="MBB3087190.1"/>
    </source>
</evidence>
<organism evidence="2 3">
    <name type="scientific">Nocardioides albus</name>
    <dbReference type="NCBI Taxonomy" id="1841"/>
    <lineage>
        <taxon>Bacteria</taxon>
        <taxon>Bacillati</taxon>
        <taxon>Actinomycetota</taxon>
        <taxon>Actinomycetes</taxon>
        <taxon>Propionibacteriales</taxon>
        <taxon>Nocardioidaceae</taxon>
        <taxon>Nocardioides</taxon>
    </lineage>
</organism>
<dbReference type="AlphaFoldDB" id="A0A7W5F6J2"/>
<gene>
    <name evidence="2" type="ORF">FHS12_000113</name>
</gene>
<evidence type="ECO:0000313" key="3">
    <source>
        <dbReference type="Proteomes" id="UP000577707"/>
    </source>
</evidence>
<dbReference type="CDD" id="cd05154">
    <property type="entry name" value="ACAD10_11_N-like"/>
    <property type="match status" value="1"/>
</dbReference>
<keyword evidence="3" id="KW-1185">Reference proteome</keyword>
<dbReference type="Proteomes" id="UP000577707">
    <property type="component" value="Unassembled WGS sequence"/>
</dbReference>
<dbReference type="Gene3D" id="3.30.200.20">
    <property type="entry name" value="Phosphorylase Kinase, domain 1"/>
    <property type="match status" value="1"/>
</dbReference>
<accession>A0A7W5F6J2</accession>
<dbReference type="Pfam" id="PF01636">
    <property type="entry name" value="APH"/>
    <property type="match status" value="1"/>
</dbReference>
<comment type="caution">
    <text evidence="2">The sequence shown here is derived from an EMBL/GenBank/DDBJ whole genome shotgun (WGS) entry which is preliminary data.</text>
</comment>